<evidence type="ECO:0000256" key="2">
    <source>
        <dbReference type="ARBA" id="ARBA00009212"/>
    </source>
</evidence>
<dbReference type="PANTHER" id="PTHR34702">
    <property type="entry name" value="NA(+)/H(+) ANTIPORTER SUBUNIT F1"/>
    <property type="match status" value="1"/>
</dbReference>
<dbReference type="AlphaFoldDB" id="A0A2S6IGT8"/>
<comment type="subcellular location">
    <subcellularLocation>
        <location evidence="1">Cell membrane</location>
        <topology evidence="1">Multi-pass membrane protein</topology>
    </subcellularLocation>
</comment>
<keyword evidence="10" id="KW-1185">Reference proteome</keyword>
<evidence type="ECO:0000256" key="3">
    <source>
        <dbReference type="ARBA" id="ARBA00022448"/>
    </source>
</evidence>
<evidence type="ECO:0000256" key="5">
    <source>
        <dbReference type="ARBA" id="ARBA00022692"/>
    </source>
</evidence>
<dbReference type="InterPro" id="IPR007208">
    <property type="entry name" value="MrpF/PhaF-like"/>
</dbReference>
<keyword evidence="3" id="KW-0813">Transport</keyword>
<evidence type="ECO:0000313" key="10">
    <source>
        <dbReference type="Proteomes" id="UP000239485"/>
    </source>
</evidence>
<evidence type="ECO:0000256" key="6">
    <source>
        <dbReference type="ARBA" id="ARBA00022989"/>
    </source>
</evidence>
<name>A0A2S6IGT8_9ACTN</name>
<accession>A0A2S6IGT8</accession>
<sequence length="87" mass="9113">MIFVYAVCLAGLALAGAMVAVRLLQGPRASDRVVALDTLLLVAVGLVAVQVARSDEEGYVGILVVVSLLAFAGTVTAARFLERREEP</sequence>
<keyword evidence="6 8" id="KW-1133">Transmembrane helix</keyword>
<comment type="similarity">
    <text evidence="2">Belongs to the CPA3 antiporters (TC 2.A.63) subunit F family.</text>
</comment>
<comment type="caution">
    <text evidence="9">The sequence shown here is derived from an EMBL/GenBank/DDBJ whole genome shotgun (WGS) entry which is preliminary data.</text>
</comment>
<dbReference type="GO" id="GO:0015385">
    <property type="term" value="F:sodium:proton antiporter activity"/>
    <property type="evidence" value="ECO:0007669"/>
    <property type="project" value="TreeGrafter"/>
</dbReference>
<feature type="transmembrane region" description="Helical" evidence="8">
    <location>
        <begin position="33"/>
        <end position="52"/>
    </location>
</feature>
<evidence type="ECO:0000256" key="7">
    <source>
        <dbReference type="ARBA" id="ARBA00023136"/>
    </source>
</evidence>
<gene>
    <name evidence="9" type="ORF">CLV92_11039</name>
</gene>
<dbReference type="OrthoDB" id="3733837at2"/>
<feature type="transmembrane region" description="Helical" evidence="8">
    <location>
        <begin position="59"/>
        <end position="81"/>
    </location>
</feature>
<dbReference type="Proteomes" id="UP000239485">
    <property type="component" value="Unassembled WGS sequence"/>
</dbReference>
<dbReference type="PANTHER" id="PTHR34702:SF1">
    <property type="entry name" value="NA(+)_H(+) ANTIPORTER SUBUNIT F"/>
    <property type="match status" value="1"/>
</dbReference>
<keyword evidence="4" id="KW-1003">Cell membrane</keyword>
<dbReference type="Pfam" id="PF04066">
    <property type="entry name" value="MrpF_PhaF"/>
    <property type="match status" value="1"/>
</dbReference>
<proteinExistence type="inferred from homology"/>
<evidence type="ECO:0000313" key="9">
    <source>
        <dbReference type="EMBL" id="PPK93411.1"/>
    </source>
</evidence>
<evidence type="ECO:0000256" key="8">
    <source>
        <dbReference type="SAM" id="Phobius"/>
    </source>
</evidence>
<dbReference type="GO" id="GO:0005886">
    <property type="term" value="C:plasma membrane"/>
    <property type="evidence" value="ECO:0007669"/>
    <property type="project" value="UniProtKB-SubCell"/>
</dbReference>
<keyword evidence="7 8" id="KW-0472">Membrane</keyword>
<dbReference type="RefSeq" id="WP_104433652.1">
    <property type="nucleotide sequence ID" value="NZ_PTJD01000010.1"/>
</dbReference>
<dbReference type="EMBL" id="PTJD01000010">
    <property type="protein sequence ID" value="PPK93411.1"/>
    <property type="molecule type" value="Genomic_DNA"/>
</dbReference>
<protein>
    <submittedName>
        <fullName evidence="9">Multicomponent Na+:H+ antiporter subunit F</fullName>
    </submittedName>
</protein>
<organism evidence="9 10">
    <name type="scientific">Kineococcus xinjiangensis</name>
    <dbReference type="NCBI Taxonomy" id="512762"/>
    <lineage>
        <taxon>Bacteria</taxon>
        <taxon>Bacillati</taxon>
        <taxon>Actinomycetota</taxon>
        <taxon>Actinomycetes</taxon>
        <taxon>Kineosporiales</taxon>
        <taxon>Kineosporiaceae</taxon>
        <taxon>Kineococcus</taxon>
    </lineage>
</organism>
<keyword evidence="5 8" id="KW-0812">Transmembrane</keyword>
<evidence type="ECO:0000256" key="1">
    <source>
        <dbReference type="ARBA" id="ARBA00004651"/>
    </source>
</evidence>
<reference evidence="9 10" key="1">
    <citation type="submission" date="2018-02" db="EMBL/GenBank/DDBJ databases">
        <title>Genomic Encyclopedia of Archaeal and Bacterial Type Strains, Phase II (KMG-II): from individual species to whole genera.</title>
        <authorList>
            <person name="Goeker M."/>
        </authorList>
    </citation>
    <scope>NUCLEOTIDE SEQUENCE [LARGE SCALE GENOMIC DNA]</scope>
    <source>
        <strain evidence="9 10">DSM 22857</strain>
    </source>
</reference>
<evidence type="ECO:0000256" key="4">
    <source>
        <dbReference type="ARBA" id="ARBA00022475"/>
    </source>
</evidence>